<gene>
    <name evidence="7" type="ORF">L9F63_027674</name>
</gene>
<dbReference type="GO" id="GO:0000245">
    <property type="term" value="P:spliceosomal complex assembly"/>
    <property type="evidence" value="ECO:0007669"/>
    <property type="project" value="TreeGrafter"/>
</dbReference>
<keyword evidence="4" id="KW-0862">Zinc</keyword>
<evidence type="ECO:0000313" key="7">
    <source>
        <dbReference type="EMBL" id="KAJ9593084.1"/>
    </source>
</evidence>
<evidence type="ECO:0000256" key="4">
    <source>
        <dbReference type="ARBA" id="ARBA00022833"/>
    </source>
</evidence>
<dbReference type="Gene3D" id="3.30.160.60">
    <property type="entry name" value="Classic Zinc Finger"/>
    <property type="match status" value="1"/>
</dbReference>
<reference evidence="7" key="2">
    <citation type="submission" date="2023-05" db="EMBL/GenBank/DDBJ databases">
        <authorList>
            <person name="Fouks B."/>
        </authorList>
    </citation>
    <scope>NUCLEOTIDE SEQUENCE</scope>
    <source>
        <strain evidence="7">Stay&amp;Tobe</strain>
        <tissue evidence="7">Testes</tissue>
    </source>
</reference>
<dbReference type="InterPro" id="IPR003604">
    <property type="entry name" value="Matrin/U1-like-C_Znf_C2H2"/>
</dbReference>
<dbReference type="SUPFAM" id="SSF57667">
    <property type="entry name" value="beta-beta-alpha zinc fingers"/>
    <property type="match status" value="1"/>
</dbReference>
<proteinExistence type="predicted"/>
<dbReference type="PROSITE" id="PS50171">
    <property type="entry name" value="ZF_MATRIN"/>
    <property type="match status" value="1"/>
</dbReference>
<keyword evidence="3" id="KW-0863">Zinc-finger</keyword>
<comment type="subcellular location">
    <subcellularLocation>
        <location evidence="1">Nucleus</location>
    </subcellularLocation>
</comment>
<dbReference type="InterPro" id="IPR036236">
    <property type="entry name" value="Znf_C2H2_sf"/>
</dbReference>
<dbReference type="EMBL" id="JASPKZ010003667">
    <property type="protein sequence ID" value="KAJ9593084.1"/>
    <property type="molecule type" value="Genomic_DNA"/>
</dbReference>
<keyword evidence="2" id="KW-0479">Metal-binding</keyword>
<dbReference type="GO" id="GO:0005686">
    <property type="term" value="C:U2 snRNP"/>
    <property type="evidence" value="ECO:0007669"/>
    <property type="project" value="TreeGrafter"/>
</dbReference>
<dbReference type="Proteomes" id="UP001233999">
    <property type="component" value="Unassembled WGS sequence"/>
</dbReference>
<comment type="caution">
    <text evidence="7">The sequence shown here is derived from an EMBL/GenBank/DDBJ whole genome shotgun (WGS) entry which is preliminary data.</text>
</comment>
<keyword evidence="5" id="KW-0539">Nucleus</keyword>
<evidence type="ECO:0000313" key="8">
    <source>
        <dbReference type="Proteomes" id="UP001233999"/>
    </source>
</evidence>
<dbReference type="FunFam" id="3.30.160.60:FF:001216">
    <property type="entry name" value="Splicing factor 3A subunit 2"/>
    <property type="match status" value="1"/>
</dbReference>
<dbReference type="GO" id="GO:0003676">
    <property type="term" value="F:nucleic acid binding"/>
    <property type="evidence" value="ECO:0007669"/>
    <property type="project" value="InterPro"/>
</dbReference>
<keyword evidence="8" id="KW-1185">Reference proteome</keyword>
<evidence type="ECO:0000259" key="6">
    <source>
        <dbReference type="PROSITE" id="PS50171"/>
    </source>
</evidence>
<feature type="domain" description="Matrin-type" evidence="6">
    <location>
        <begin position="8"/>
        <end position="38"/>
    </location>
</feature>
<dbReference type="Pfam" id="PF12874">
    <property type="entry name" value="zf-met"/>
    <property type="match status" value="1"/>
</dbReference>
<dbReference type="PANTHER" id="PTHR23205">
    <property type="entry name" value="SPLICING FACTOR 3A SUBUNIT 2"/>
    <property type="match status" value="1"/>
</dbReference>
<dbReference type="InterPro" id="IPR052092">
    <property type="entry name" value="SF3A2"/>
</dbReference>
<evidence type="ECO:0000256" key="2">
    <source>
        <dbReference type="ARBA" id="ARBA00022723"/>
    </source>
</evidence>
<protein>
    <recommendedName>
        <fullName evidence="6">Matrin-type domain-containing protein</fullName>
    </recommendedName>
</protein>
<organism evidence="7 8">
    <name type="scientific">Diploptera punctata</name>
    <name type="common">Pacific beetle cockroach</name>
    <dbReference type="NCBI Taxonomy" id="6984"/>
    <lineage>
        <taxon>Eukaryota</taxon>
        <taxon>Metazoa</taxon>
        <taxon>Ecdysozoa</taxon>
        <taxon>Arthropoda</taxon>
        <taxon>Hexapoda</taxon>
        <taxon>Insecta</taxon>
        <taxon>Pterygota</taxon>
        <taxon>Neoptera</taxon>
        <taxon>Polyneoptera</taxon>
        <taxon>Dictyoptera</taxon>
        <taxon>Blattodea</taxon>
        <taxon>Blaberoidea</taxon>
        <taxon>Blaberidae</taxon>
        <taxon>Diplopterinae</taxon>
        <taxon>Diploptera</taxon>
    </lineage>
</organism>
<reference evidence="7" key="1">
    <citation type="journal article" date="2023" name="IScience">
        <title>Live-bearing cockroach genome reveals convergent evolutionary mechanisms linked to viviparity in insects and beyond.</title>
        <authorList>
            <person name="Fouks B."/>
            <person name="Harrison M.C."/>
            <person name="Mikhailova A.A."/>
            <person name="Marchal E."/>
            <person name="English S."/>
            <person name="Carruthers M."/>
            <person name="Jennings E.C."/>
            <person name="Chiamaka E.L."/>
            <person name="Frigard R.A."/>
            <person name="Pippel M."/>
            <person name="Attardo G.M."/>
            <person name="Benoit J.B."/>
            <person name="Bornberg-Bauer E."/>
            <person name="Tobe S.S."/>
        </authorList>
    </citation>
    <scope>NUCLEOTIDE SEQUENCE</scope>
    <source>
        <strain evidence="7">Stay&amp;Tobe</strain>
    </source>
</reference>
<dbReference type="GO" id="GO:0071013">
    <property type="term" value="C:catalytic step 2 spliceosome"/>
    <property type="evidence" value="ECO:0007669"/>
    <property type="project" value="TreeGrafter"/>
</dbReference>
<evidence type="ECO:0000256" key="1">
    <source>
        <dbReference type="ARBA" id="ARBA00004123"/>
    </source>
</evidence>
<name>A0AAD8EKC8_DIPPU</name>
<accession>A0AAD8EKC8</accession>
<dbReference type="InterPro" id="IPR013087">
    <property type="entry name" value="Znf_C2H2_type"/>
</dbReference>
<dbReference type="AlphaFoldDB" id="A0AAD8EKC8"/>
<dbReference type="InterPro" id="IPR000690">
    <property type="entry name" value="Matrin/U1-C_Znf_C2H2"/>
</dbReference>
<dbReference type="PANTHER" id="PTHR23205:SF0">
    <property type="entry name" value="SPLICING FACTOR 3A SUBUNIT 2"/>
    <property type="match status" value="1"/>
</dbReference>
<feature type="non-terminal residue" evidence="7">
    <location>
        <position position="1"/>
    </location>
</feature>
<dbReference type="GO" id="GO:0008270">
    <property type="term" value="F:zinc ion binding"/>
    <property type="evidence" value="ECO:0007669"/>
    <property type="project" value="UniProtKB-KW"/>
</dbReference>
<dbReference type="SMART" id="SM00451">
    <property type="entry name" value="ZnF_U1"/>
    <property type="match status" value="1"/>
</dbReference>
<evidence type="ECO:0000256" key="3">
    <source>
        <dbReference type="ARBA" id="ARBA00022771"/>
    </source>
</evidence>
<sequence>MKNHLGSYECKLCLTLHNNEGSYLAHTQGKKHQANLARRAAKEAKESPQQNCSIGKHHSHPQLLSQLSILHYVVNCKADFSISPSFMFLKVVYS</sequence>
<evidence type="ECO:0000256" key="5">
    <source>
        <dbReference type="ARBA" id="ARBA00023242"/>
    </source>
</evidence>
<dbReference type="GO" id="GO:0071004">
    <property type="term" value="C:U2-type prespliceosome"/>
    <property type="evidence" value="ECO:0007669"/>
    <property type="project" value="TreeGrafter"/>
</dbReference>